<keyword evidence="3" id="KW-1185">Reference proteome</keyword>
<reference evidence="2 3" key="1">
    <citation type="journal article" date="2018" name="IMA Fungus">
        <title>IMA Genome-F 9: Draft genome sequence of Annulohypoxylon stygium, Aspergillus mulundensis, Berkeleyomyces basicola (syn. Thielaviopsis basicola), Ceratocystis smalleyi, two Cercospora beticola strains, Coleophoma cylindrospora, Fusarium fracticaudum, Phialophora cf. hyalina, and Morchella septimelata.</title>
        <authorList>
            <person name="Wingfield B.D."/>
            <person name="Bills G.F."/>
            <person name="Dong Y."/>
            <person name="Huang W."/>
            <person name="Nel W.J."/>
            <person name="Swalarsk-Parry B.S."/>
            <person name="Vaghefi N."/>
            <person name="Wilken P.M."/>
            <person name="An Z."/>
            <person name="de Beer Z.W."/>
            <person name="De Vos L."/>
            <person name="Chen L."/>
            <person name="Duong T.A."/>
            <person name="Gao Y."/>
            <person name="Hammerbacher A."/>
            <person name="Kikkert J.R."/>
            <person name="Li Y."/>
            <person name="Li H."/>
            <person name="Li K."/>
            <person name="Li Q."/>
            <person name="Liu X."/>
            <person name="Ma X."/>
            <person name="Naidoo K."/>
            <person name="Pethybridge S.J."/>
            <person name="Sun J."/>
            <person name="Steenkamp E.T."/>
            <person name="van der Nest M.A."/>
            <person name="van Wyk S."/>
            <person name="Wingfield M.J."/>
            <person name="Xiong C."/>
            <person name="Yue Q."/>
            <person name="Zhang X."/>
        </authorList>
    </citation>
    <scope>NUCLEOTIDE SEQUENCE [LARGE SCALE GENOMIC DNA]</scope>
    <source>
        <strain evidence="2 3">BP5796</strain>
    </source>
</reference>
<dbReference type="Proteomes" id="UP000256328">
    <property type="component" value="Unassembled WGS sequence"/>
</dbReference>
<gene>
    <name evidence="2" type="ORF">BP5796_03184</name>
</gene>
<protein>
    <submittedName>
        <fullName evidence="2">Uncharacterized protein</fullName>
    </submittedName>
</protein>
<organism evidence="2 3">
    <name type="scientific">Coleophoma crateriformis</name>
    <dbReference type="NCBI Taxonomy" id="565419"/>
    <lineage>
        <taxon>Eukaryota</taxon>
        <taxon>Fungi</taxon>
        <taxon>Dikarya</taxon>
        <taxon>Ascomycota</taxon>
        <taxon>Pezizomycotina</taxon>
        <taxon>Leotiomycetes</taxon>
        <taxon>Helotiales</taxon>
        <taxon>Dermateaceae</taxon>
        <taxon>Coleophoma</taxon>
    </lineage>
</organism>
<evidence type="ECO:0000313" key="2">
    <source>
        <dbReference type="EMBL" id="RDW87490.1"/>
    </source>
</evidence>
<keyword evidence="1" id="KW-0812">Transmembrane</keyword>
<proteinExistence type="predicted"/>
<keyword evidence="1" id="KW-0472">Membrane</keyword>
<accession>A0A3D8SMF9</accession>
<dbReference type="AlphaFoldDB" id="A0A3D8SMF9"/>
<dbReference type="EMBL" id="PDLN01000004">
    <property type="protein sequence ID" value="RDW87490.1"/>
    <property type="molecule type" value="Genomic_DNA"/>
</dbReference>
<name>A0A3D8SMF9_9HELO</name>
<evidence type="ECO:0000313" key="3">
    <source>
        <dbReference type="Proteomes" id="UP000256328"/>
    </source>
</evidence>
<evidence type="ECO:0000256" key="1">
    <source>
        <dbReference type="SAM" id="Phobius"/>
    </source>
</evidence>
<dbReference type="OrthoDB" id="10326061at2759"/>
<comment type="caution">
    <text evidence="2">The sequence shown here is derived from an EMBL/GenBank/DDBJ whole genome shotgun (WGS) entry which is preliminary data.</text>
</comment>
<sequence length="197" mass="22138">MNKMVLQLFHRFITAHKLDIFKNRHITPHRLDIFKDKTISSMISHAKRVLADSNEQAAQNFTSEGPRSTAGSWTNSGDLAAKAIDTPSAHGAGYALIIVFVMSVAVFTVFGMIYRRDQKTRSRIETFNGHGMSWARRQTGNNGELVPTHIRRDRKIDLEEGYTEPVHQQTAAILPSQPAPAYTTRSPPKYSIFQADV</sequence>
<feature type="transmembrane region" description="Helical" evidence="1">
    <location>
        <begin position="92"/>
        <end position="114"/>
    </location>
</feature>
<keyword evidence="1" id="KW-1133">Transmembrane helix</keyword>